<dbReference type="PANTHER" id="PTHR11353">
    <property type="entry name" value="CHAPERONIN"/>
    <property type="match status" value="1"/>
</dbReference>
<reference evidence="6 7" key="1">
    <citation type="submission" date="2023-04" db="EMBL/GenBank/DDBJ databases">
        <title>Genome of Basidiobolus ranarum AG-B5.</title>
        <authorList>
            <person name="Stajich J.E."/>
            <person name="Carter-House D."/>
            <person name="Gryganskyi A."/>
        </authorList>
    </citation>
    <scope>NUCLEOTIDE SEQUENCE [LARGE SCALE GENOMIC DNA]</scope>
    <source>
        <strain evidence="6 7">AG-B5</strain>
    </source>
</reference>
<evidence type="ECO:0000256" key="4">
    <source>
        <dbReference type="ARBA" id="ARBA00022840"/>
    </source>
</evidence>
<comment type="function">
    <text evidence="1">Molecular chaperone; assists the folding of proteins upon ATP hydrolysis.</text>
</comment>
<proteinExistence type="predicted"/>
<comment type="subunit">
    <text evidence="2">Component of the T-complex protein 1 (TCP1) complex.</text>
</comment>
<evidence type="ECO:0000256" key="1">
    <source>
        <dbReference type="ARBA" id="ARBA00002912"/>
    </source>
</evidence>
<dbReference type="Proteomes" id="UP001479436">
    <property type="component" value="Unassembled WGS sequence"/>
</dbReference>
<keyword evidence="4" id="KW-0067">ATP-binding</keyword>
<comment type="caution">
    <text evidence="6">The sequence shown here is derived from an EMBL/GenBank/DDBJ whole genome shotgun (WGS) entry which is preliminary data.</text>
</comment>
<dbReference type="EMBL" id="JASJQH010003190">
    <property type="protein sequence ID" value="KAK9759739.1"/>
    <property type="molecule type" value="Genomic_DNA"/>
</dbReference>
<dbReference type="InterPro" id="IPR017998">
    <property type="entry name" value="Chaperone_TCP-1"/>
</dbReference>
<evidence type="ECO:0000256" key="2">
    <source>
        <dbReference type="ARBA" id="ARBA00011381"/>
    </source>
</evidence>
<organism evidence="6 7">
    <name type="scientific">Basidiobolus ranarum</name>
    <dbReference type="NCBI Taxonomy" id="34480"/>
    <lineage>
        <taxon>Eukaryota</taxon>
        <taxon>Fungi</taxon>
        <taxon>Fungi incertae sedis</taxon>
        <taxon>Zoopagomycota</taxon>
        <taxon>Entomophthoromycotina</taxon>
        <taxon>Basidiobolomycetes</taxon>
        <taxon>Basidiobolales</taxon>
        <taxon>Basidiobolaceae</taxon>
        <taxon>Basidiobolus</taxon>
    </lineage>
</organism>
<evidence type="ECO:0000256" key="5">
    <source>
        <dbReference type="ARBA" id="ARBA00023186"/>
    </source>
</evidence>
<evidence type="ECO:0000313" key="7">
    <source>
        <dbReference type="Proteomes" id="UP001479436"/>
    </source>
</evidence>
<dbReference type="Gene3D" id="1.10.560.10">
    <property type="entry name" value="GroEL-like equatorial domain"/>
    <property type="match status" value="1"/>
</dbReference>
<dbReference type="SUPFAM" id="SSF48592">
    <property type="entry name" value="GroEL equatorial domain-like"/>
    <property type="match status" value="1"/>
</dbReference>
<protein>
    <submittedName>
        <fullName evidence="6">T-complex protein 1 subunit beta</fullName>
    </submittedName>
</protein>
<dbReference type="Pfam" id="PF00118">
    <property type="entry name" value="Cpn60_TCP1"/>
    <property type="match status" value="1"/>
</dbReference>
<accession>A0ABR2WE01</accession>
<name>A0ABR2WE01_9FUNG</name>
<dbReference type="InterPro" id="IPR002423">
    <property type="entry name" value="Cpn60/GroEL/TCP-1"/>
</dbReference>
<sequence>MLMSKAVDELAAITPGKQAIAMESFSKALRQIPTILADNGGYDSADLVSKLKAAHYENKKTSGLDMYNGLVADVKELGITESFKLKRQVLLSSAEAAEMILRVDDILRAAPRRRGNY</sequence>
<keyword evidence="3" id="KW-0547">Nucleotide-binding</keyword>
<gene>
    <name evidence="6" type="primary">CCT2_3</name>
    <name evidence="6" type="ORF">K7432_016956</name>
</gene>
<keyword evidence="7" id="KW-1185">Reference proteome</keyword>
<dbReference type="InterPro" id="IPR027413">
    <property type="entry name" value="GROEL-like_equatorial_sf"/>
</dbReference>
<evidence type="ECO:0000313" key="6">
    <source>
        <dbReference type="EMBL" id="KAK9759739.1"/>
    </source>
</evidence>
<evidence type="ECO:0000256" key="3">
    <source>
        <dbReference type="ARBA" id="ARBA00022741"/>
    </source>
</evidence>
<keyword evidence="5" id="KW-0143">Chaperone</keyword>